<dbReference type="PROSITE" id="PS00156">
    <property type="entry name" value="OMPDECASE"/>
    <property type="match status" value="1"/>
</dbReference>
<dbReference type="InterPro" id="IPR014732">
    <property type="entry name" value="OMPdecase"/>
</dbReference>
<evidence type="ECO:0000256" key="13">
    <source>
        <dbReference type="ARBA" id="ARBA00023268"/>
    </source>
</evidence>
<dbReference type="SUPFAM" id="SSF51366">
    <property type="entry name" value="Ribulose-phoshate binding barrel"/>
    <property type="match status" value="1"/>
</dbReference>
<proteinExistence type="inferred from homology"/>
<evidence type="ECO:0000256" key="2">
    <source>
        <dbReference type="ARBA" id="ARBA00004889"/>
    </source>
</evidence>
<keyword evidence="11" id="KW-0665">Pyrimidine biosynthesis</keyword>
<dbReference type="GO" id="GO:0005524">
    <property type="term" value="F:ATP binding"/>
    <property type="evidence" value="ECO:0007669"/>
    <property type="project" value="UniProtKB-UniRule"/>
</dbReference>
<keyword evidence="8" id="KW-0328">Glycosyltransferase</keyword>
<dbReference type="GO" id="GO:0004588">
    <property type="term" value="F:orotate phosphoribosyltransferase activity"/>
    <property type="evidence" value="ECO:0007669"/>
    <property type="project" value="UniProtKB-EC"/>
</dbReference>
<feature type="binding site" evidence="17">
    <location>
        <position position="911"/>
    </location>
    <ligand>
        <name>substrate</name>
    </ligand>
</feature>
<evidence type="ECO:0000256" key="10">
    <source>
        <dbReference type="ARBA" id="ARBA00022793"/>
    </source>
</evidence>
<keyword evidence="9" id="KW-0808">Transferase</keyword>
<dbReference type="SUPFAM" id="SSF56112">
    <property type="entry name" value="Protein kinase-like (PK-like)"/>
    <property type="match status" value="1"/>
</dbReference>
<dbReference type="NCBIfam" id="TIGR01740">
    <property type="entry name" value="pyrF"/>
    <property type="match status" value="1"/>
</dbReference>
<keyword evidence="13" id="KW-0511">Multifunctional enzyme</keyword>
<dbReference type="FunFam" id="1.10.510.10:FF:000132">
    <property type="entry name" value="Serine/threonine-protein kinase SRK2A"/>
    <property type="match status" value="1"/>
</dbReference>
<protein>
    <recommendedName>
        <fullName evidence="7">Uridine 5'-monophosphate synthase</fullName>
        <ecNumber evidence="5">2.4.2.10</ecNumber>
        <ecNumber evidence="6">4.1.1.23</ecNumber>
    </recommendedName>
</protein>
<evidence type="ECO:0000259" key="19">
    <source>
        <dbReference type="PROSITE" id="PS50011"/>
    </source>
</evidence>
<dbReference type="GO" id="GO:0006207">
    <property type="term" value="P:'de novo' pyrimidine nucleobase biosynthetic process"/>
    <property type="evidence" value="ECO:0007669"/>
    <property type="project" value="InterPro"/>
</dbReference>
<dbReference type="Pfam" id="PF00069">
    <property type="entry name" value="Pkinase"/>
    <property type="match status" value="1"/>
</dbReference>
<reference evidence="20" key="1">
    <citation type="submission" date="2017-04" db="EMBL/GenBank/DDBJ databases">
        <title>Population genomics of picophytoplankton unveils novel chromosome hypervariability.</title>
        <authorList>
            <consortium name="DOE Joint Genome Institute"/>
            <person name="Blanc-Mathieu R."/>
            <person name="Krasovec M."/>
            <person name="Hebrard M."/>
            <person name="Yau S."/>
            <person name="Desgranges E."/>
            <person name="Martin J."/>
            <person name="Schackwitz W."/>
            <person name="Kuo A."/>
            <person name="Salin G."/>
            <person name="Donnadieu C."/>
            <person name="Desdevises Y."/>
            <person name="Sanchez-Ferandin S."/>
            <person name="Moreau H."/>
            <person name="Rivals E."/>
            <person name="Grigoriev I.V."/>
            <person name="Grimsley N."/>
            <person name="Eyre-Walker A."/>
            <person name="Piganeau G."/>
        </authorList>
    </citation>
    <scope>NUCLEOTIDE SEQUENCE [LARGE SCALE GENOMIC DNA]</scope>
    <source>
        <strain evidence="20">RCC 1115</strain>
    </source>
</reference>
<dbReference type="PROSITE" id="PS00107">
    <property type="entry name" value="PROTEIN_KINASE_ATP"/>
    <property type="match status" value="1"/>
</dbReference>
<dbReference type="InterPro" id="IPR000836">
    <property type="entry name" value="PRTase_dom"/>
</dbReference>
<dbReference type="eggNOG" id="KOG1377">
    <property type="taxonomic scope" value="Eukaryota"/>
</dbReference>
<comment type="pathway">
    <text evidence="2">Pyrimidine metabolism; UMP biosynthesis via de novo pathway; UMP from orotate: step 1/2.</text>
</comment>
<dbReference type="PROSITE" id="PS50011">
    <property type="entry name" value="PROTEIN_KINASE_DOM"/>
    <property type="match status" value="1"/>
</dbReference>
<dbReference type="GO" id="GO:0004672">
    <property type="term" value="F:protein kinase activity"/>
    <property type="evidence" value="ECO:0007669"/>
    <property type="project" value="InterPro"/>
</dbReference>
<dbReference type="PANTHER" id="PTHR19278">
    <property type="entry name" value="OROTATE PHOSPHORIBOSYLTRANSFERASE"/>
    <property type="match status" value="1"/>
</dbReference>
<comment type="pathway">
    <text evidence="1">Pyrimidine metabolism; UMP biosynthesis via de novo pathway; UMP from orotate: step 2/2.</text>
</comment>
<dbReference type="Gene3D" id="1.10.510.10">
    <property type="entry name" value="Transferase(Phosphotransferase) domain 1"/>
    <property type="match status" value="1"/>
</dbReference>
<evidence type="ECO:0000256" key="6">
    <source>
        <dbReference type="ARBA" id="ARBA00012321"/>
    </source>
</evidence>
<dbReference type="InterPro" id="IPR001754">
    <property type="entry name" value="OMPdeCOase_dom"/>
</dbReference>
<dbReference type="NCBIfam" id="NF010382">
    <property type="entry name" value="PRK13809.1"/>
    <property type="match status" value="1"/>
</dbReference>
<evidence type="ECO:0000256" key="14">
    <source>
        <dbReference type="ARBA" id="ARBA00049126"/>
    </source>
</evidence>
<dbReference type="NCBIfam" id="TIGR00336">
    <property type="entry name" value="pyrE"/>
    <property type="match status" value="1"/>
</dbReference>
<dbReference type="GO" id="GO:0044205">
    <property type="term" value="P:'de novo' UMP biosynthetic process"/>
    <property type="evidence" value="ECO:0007669"/>
    <property type="project" value="UniProtKB-UniPathway"/>
</dbReference>
<comment type="similarity">
    <text evidence="3">In the N-terminal section; belongs to the purine/pyrimidine phosphoribosyltransferase family.</text>
</comment>
<dbReference type="Pfam" id="PF00215">
    <property type="entry name" value="OMPdecase"/>
    <property type="match status" value="1"/>
</dbReference>
<evidence type="ECO:0000313" key="20">
    <source>
        <dbReference type="EMBL" id="OUS43696.1"/>
    </source>
</evidence>
<evidence type="ECO:0000256" key="3">
    <source>
        <dbReference type="ARBA" id="ARBA00006221"/>
    </source>
</evidence>
<dbReference type="CDD" id="cd06223">
    <property type="entry name" value="PRTases_typeI"/>
    <property type="match status" value="1"/>
</dbReference>
<dbReference type="InterPro" id="IPR000719">
    <property type="entry name" value="Prot_kinase_dom"/>
</dbReference>
<dbReference type="FunFam" id="3.20.20.70:FF:000092">
    <property type="entry name" value="Uridine monophosphate synthetase"/>
    <property type="match status" value="1"/>
</dbReference>
<dbReference type="SMART" id="SM00934">
    <property type="entry name" value="OMPdecase"/>
    <property type="match status" value="1"/>
</dbReference>
<evidence type="ECO:0000256" key="17">
    <source>
        <dbReference type="PIRSR" id="PIRSR614732-2"/>
    </source>
</evidence>
<accession>A0A1Y5I2I5</accession>
<dbReference type="InterPro" id="IPR004467">
    <property type="entry name" value="Or_phspho_trans_dom"/>
</dbReference>
<dbReference type="EC" id="2.4.2.10" evidence="5"/>
<dbReference type="AlphaFoldDB" id="A0A1Y5I2I5"/>
<keyword evidence="12" id="KW-0456">Lyase</keyword>
<dbReference type="InterPro" id="IPR013785">
    <property type="entry name" value="Aldolase_TIM"/>
</dbReference>
<feature type="active site" description="For OMPdecase activity" evidence="16">
    <location>
        <position position="791"/>
    </location>
</feature>
<dbReference type="CDD" id="cd04725">
    <property type="entry name" value="OMP_decarboxylase_like"/>
    <property type="match status" value="1"/>
</dbReference>
<evidence type="ECO:0000256" key="11">
    <source>
        <dbReference type="ARBA" id="ARBA00022975"/>
    </source>
</evidence>
<comment type="catalytic activity">
    <reaction evidence="15">
        <text>orotidine 5'-phosphate + H(+) = UMP + CO2</text>
        <dbReference type="Rhea" id="RHEA:11596"/>
        <dbReference type="ChEBI" id="CHEBI:15378"/>
        <dbReference type="ChEBI" id="CHEBI:16526"/>
        <dbReference type="ChEBI" id="CHEBI:57538"/>
        <dbReference type="ChEBI" id="CHEBI:57865"/>
        <dbReference type="EC" id="4.1.1.23"/>
    </reaction>
</comment>
<organism evidence="20">
    <name type="scientific">Ostreococcus tauri</name>
    <name type="common">Marine green alga</name>
    <dbReference type="NCBI Taxonomy" id="70448"/>
    <lineage>
        <taxon>Eukaryota</taxon>
        <taxon>Viridiplantae</taxon>
        <taxon>Chlorophyta</taxon>
        <taxon>Mamiellophyceae</taxon>
        <taxon>Mamiellales</taxon>
        <taxon>Bathycoccaceae</taxon>
        <taxon>Ostreococcus</taxon>
    </lineage>
</organism>
<feature type="binding site" evidence="17">
    <location>
        <position position="932"/>
    </location>
    <ligand>
        <name>substrate</name>
    </ligand>
</feature>
<dbReference type="Gene3D" id="3.40.50.2020">
    <property type="match status" value="1"/>
</dbReference>
<dbReference type="InterPro" id="IPR011009">
    <property type="entry name" value="Kinase-like_dom_sf"/>
</dbReference>
<dbReference type="UniPathway" id="UPA00070">
    <property type="reaction ID" value="UER00119"/>
</dbReference>
<dbReference type="SMART" id="SM00220">
    <property type="entry name" value="S_TKc"/>
    <property type="match status" value="1"/>
</dbReference>
<dbReference type="EC" id="4.1.1.23" evidence="6"/>
<dbReference type="EMBL" id="KZ155827">
    <property type="protein sequence ID" value="OUS43696.1"/>
    <property type="molecule type" value="Genomic_DNA"/>
</dbReference>
<dbReference type="FunFam" id="3.40.50.2020:FF:000025">
    <property type="entry name" value="Uridine monophosphate synthetase"/>
    <property type="match status" value="1"/>
</dbReference>
<evidence type="ECO:0000256" key="18">
    <source>
        <dbReference type="PROSITE-ProRule" id="PRU10141"/>
    </source>
</evidence>
<dbReference type="PANTHER" id="PTHR19278:SF9">
    <property type="entry name" value="URIDINE 5'-MONOPHOSPHATE SYNTHASE"/>
    <property type="match status" value="1"/>
</dbReference>
<evidence type="ECO:0000256" key="4">
    <source>
        <dbReference type="ARBA" id="ARBA00009769"/>
    </source>
</evidence>
<feature type="binding site" evidence="17">
    <location>
        <position position="849"/>
    </location>
    <ligand>
        <name>substrate</name>
    </ligand>
</feature>
<feature type="binding site" evidence="17">
    <location>
        <position position="736"/>
    </location>
    <ligand>
        <name>substrate</name>
    </ligand>
</feature>
<evidence type="ECO:0000256" key="5">
    <source>
        <dbReference type="ARBA" id="ARBA00011971"/>
    </source>
</evidence>
<comment type="similarity">
    <text evidence="4">In the C-terminal section; belongs to the OMP decarboxylase family.</text>
</comment>
<evidence type="ECO:0000256" key="7">
    <source>
        <dbReference type="ARBA" id="ARBA00015047"/>
    </source>
</evidence>
<dbReference type="HAMAP" id="MF_01208">
    <property type="entry name" value="PyrE"/>
    <property type="match status" value="1"/>
</dbReference>
<comment type="catalytic activity">
    <reaction evidence="14">
        <text>orotidine 5'-phosphate + diphosphate = orotate + 5-phospho-alpha-D-ribose 1-diphosphate</text>
        <dbReference type="Rhea" id="RHEA:10380"/>
        <dbReference type="ChEBI" id="CHEBI:30839"/>
        <dbReference type="ChEBI" id="CHEBI:33019"/>
        <dbReference type="ChEBI" id="CHEBI:57538"/>
        <dbReference type="ChEBI" id="CHEBI:58017"/>
        <dbReference type="EC" id="2.4.2.10"/>
    </reaction>
</comment>
<dbReference type="InterPro" id="IPR023031">
    <property type="entry name" value="OPRT"/>
</dbReference>
<dbReference type="SUPFAM" id="SSF53271">
    <property type="entry name" value="PRTase-like"/>
    <property type="match status" value="1"/>
</dbReference>
<dbReference type="InterPro" id="IPR017441">
    <property type="entry name" value="Protein_kinase_ATP_BS"/>
</dbReference>
<evidence type="ECO:0000256" key="16">
    <source>
        <dbReference type="PIRSR" id="PIRSR614732-1"/>
    </source>
</evidence>
<dbReference type="Gene3D" id="3.20.20.70">
    <property type="entry name" value="Aldolase class I"/>
    <property type="match status" value="1"/>
</dbReference>
<keyword evidence="18" id="KW-0547">Nucleotide-binding</keyword>
<evidence type="ECO:0000256" key="12">
    <source>
        <dbReference type="ARBA" id="ARBA00023239"/>
    </source>
</evidence>
<dbReference type="InterPro" id="IPR018089">
    <property type="entry name" value="OMPdecase_AS"/>
</dbReference>
<dbReference type="Pfam" id="PF00156">
    <property type="entry name" value="Pribosyltran"/>
    <property type="match status" value="1"/>
</dbReference>
<feature type="active site" description="For OMPdecase activity" evidence="16">
    <location>
        <position position="794"/>
    </location>
</feature>
<evidence type="ECO:0000256" key="1">
    <source>
        <dbReference type="ARBA" id="ARBA00004861"/>
    </source>
</evidence>
<keyword evidence="10" id="KW-0210">Decarboxylase</keyword>
<evidence type="ECO:0000256" key="8">
    <source>
        <dbReference type="ARBA" id="ARBA00022676"/>
    </source>
</evidence>
<dbReference type="Proteomes" id="UP000195557">
    <property type="component" value="Unassembled WGS sequence"/>
</dbReference>
<feature type="binding site" evidence="17">
    <location>
        <position position="931"/>
    </location>
    <ligand>
        <name>substrate</name>
    </ligand>
</feature>
<feature type="domain" description="Protein kinase" evidence="19">
    <location>
        <begin position="26"/>
        <end position="284"/>
    </location>
</feature>
<keyword evidence="18" id="KW-0067">ATP-binding</keyword>
<feature type="active site" description="For OMPdecase activity" evidence="16">
    <location>
        <position position="789"/>
    </location>
</feature>
<evidence type="ECO:0000256" key="9">
    <source>
        <dbReference type="ARBA" id="ARBA00022679"/>
    </source>
</evidence>
<gene>
    <name evidence="20" type="ORF">BE221DRAFT_208510</name>
</gene>
<name>A0A1Y5I2I5_OSTTA</name>
<evidence type="ECO:0000256" key="15">
    <source>
        <dbReference type="ARBA" id="ARBA00049157"/>
    </source>
</evidence>
<dbReference type="InterPro" id="IPR029057">
    <property type="entry name" value="PRTase-like"/>
</dbReference>
<feature type="binding site" evidence="17">
    <location>
        <position position="758"/>
    </location>
    <ligand>
        <name>substrate</name>
    </ligand>
</feature>
<feature type="binding site" evidence="18">
    <location>
        <position position="55"/>
    </location>
    <ligand>
        <name>ATP</name>
        <dbReference type="ChEBI" id="CHEBI:30616"/>
    </ligand>
</feature>
<dbReference type="GO" id="GO:0004590">
    <property type="term" value="F:orotidine-5'-phosphate decarboxylase activity"/>
    <property type="evidence" value="ECO:0007669"/>
    <property type="project" value="UniProtKB-EC"/>
</dbReference>
<dbReference type="InterPro" id="IPR011060">
    <property type="entry name" value="RibuloseP-bd_barrel"/>
</dbReference>
<sequence>MAPSRARARLEDAYERASVPARAANVDGSDVLGAGNFGTARLMRRRRTGELVAVKFIERGAHVDENVKRELVNHRGLTHPNVVGFIECAVTDKHLAIVLEYASGGELFDRVLKSPGGHFAEAEGRYFFQQLISGVAYCHAKGVAHRDLKLENALLDGGAVPRLKICDFGYSKNSFIDSDPKSTVGTPAYIAPEVLERKPYDGKTADVWSCGVTLFVMLCGKYPFEDRRRPRDFRSTIVKIRNCEYEIPRNVVLSPGCVDLIKRIFVVDPQRRIDIPGIQAHPWFVTDLPLELVDANGINDAAPRTSMTVEDILAVVEEAKVPHGGEQHHRELEDDHHDMVTSGELRADYKAQSRALSLISKTSTGHPIQIMKRKNPPRLELDLDVNPRRKLERHERIDRLCRRLVYVDQSVVRASLEVFPAVLVNVRRAQDAEDASLRRKRHRTRDARLSRLCRLDDLIACALHVVRLERAQANANFLGLHSGLQEMRRMPSALVMRLHEIEAVKFGEFTLKSGIVSPIYVDLRVIVSYPDVLSSVAECMWDVLKANGATFDNMCGVPYTALPIATCMSLAHDCPMVMRRKEVKAYGTKKQIEGAFEAGQTCLCVEDLVTSGASVMETVEPLERVGLKVKDVVVLIDREQGGEARLASHGLRLHSVLPLSRVLRTLEANGKMSSELVQTVKDFIAANQTMPAAGEQAKKPTRMSYTARSELTDNACAKQLFNLMETKKTNLCVAADVNTAKELLELAEVLGPEICMLKTHCDLYPDFTESFGEQLMAIAEKHNFMIFEDRKFADIGNTVVGQYSSGVHKIADWSHITNAHIVPGSGIIDGLKSVGLSKGRGLLLLAEMSSKGTMAKGEYTEAAIGMAAQHPDFVMGFISTNPKAWKAEWSKGLINMTPGVQLQQGGDAMGQQYNTPHNVIVENGSDVIIVGRGIYRAADPAAAAKEYRAAGWEAYQTSISA</sequence>